<proteinExistence type="predicted"/>
<dbReference type="AlphaFoldDB" id="A0A0H4QXR3"/>
<dbReference type="EMBL" id="CP012034">
    <property type="protein sequence ID" value="AKP66265.1"/>
    <property type="molecule type" value="Genomic_DNA"/>
</dbReference>
<dbReference type="InterPro" id="IPR009057">
    <property type="entry name" value="Homeodomain-like_sf"/>
</dbReference>
<dbReference type="PATRIC" id="fig|1007676.4.peg.212"/>
<accession>A0A0H4QXR3</accession>
<gene>
    <name evidence="1" type="ORF">ABM34_01010</name>
</gene>
<dbReference type="PANTHER" id="PTHR43479:SF7">
    <property type="entry name" value="TETR-FAMILY TRANSCRIPTIONAL REGULATOR"/>
    <property type="match status" value="1"/>
</dbReference>
<evidence type="ECO:0000313" key="1">
    <source>
        <dbReference type="EMBL" id="AKP66265.1"/>
    </source>
</evidence>
<organism evidence="1 2">
    <name type="scientific">Companilactobacillus ginsenosidimutans</name>
    <dbReference type="NCBI Taxonomy" id="1007676"/>
    <lineage>
        <taxon>Bacteria</taxon>
        <taxon>Bacillati</taxon>
        <taxon>Bacillota</taxon>
        <taxon>Bacilli</taxon>
        <taxon>Lactobacillales</taxon>
        <taxon>Lactobacillaceae</taxon>
        <taxon>Companilactobacillus</taxon>
    </lineage>
</organism>
<evidence type="ECO:0008006" key="3">
    <source>
        <dbReference type="Google" id="ProtNLM"/>
    </source>
</evidence>
<dbReference type="STRING" id="1007676.ABM34_01010"/>
<dbReference type="OrthoDB" id="9810250at2"/>
<dbReference type="InterPro" id="IPR050624">
    <property type="entry name" value="HTH-type_Tx_Regulator"/>
</dbReference>
<dbReference type="SUPFAM" id="SSF46689">
    <property type="entry name" value="Homeodomain-like"/>
    <property type="match status" value="1"/>
</dbReference>
<dbReference type="Gene3D" id="1.10.357.10">
    <property type="entry name" value="Tetracycline Repressor, domain 2"/>
    <property type="match status" value="1"/>
</dbReference>
<keyword evidence="2" id="KW-1185">Reference proteome</keyword>
<dbReference type="Proteomes" id="UP000036106">
    <property type="component" value="Chromosome"/>
</dbReference>
<evidence type="ECO:0000313" key="2">
    <source>
        <dbReference type="Proteomes" id="UP000036106"/>
    </source>
</evidence>
<sequence>MTNTSDLRVIKTTNLIKDSFYDLLETEDFDKINVKQICAKSLIGRSTFYQHYVDKYDLLTKENKYYTQIFTEGMSEKVESFQNENSLKDLIEYLNQDSAEILMLLDVHTNVTDLETEFKKIISSSIDNQLNANPMNDLPVDFVKQVYAMNVMTFIKWSLKNGVDDSVNSFLNQSIKQEYDLWLRY</sequence>
<reference evidence="2" key="1">
    <citation type="submission" date="2015-07" db="EMBL/GenBank/DDBJ databases">
        <title>Lactobacillus ginsenosidimutans/EMML 3141/ whole genome sequencing.</title>
        <authorList>
            <person name="Kim M.K."/>
            <person name="Im W.-T."/>
            <person name="Srinivasan S."/>
            <person name="Lee J.-J."/>
        </authorList>
    </citation>
    <scope>NUCLEOTIDE SEQUENCE [LARGE SCALE GENOMIC DNA]</scope>
    <source>
        <strain evidence="2">EMML 3041</strain>
    </source>
</reference>
<dbReference type="KEGG" id="lgn:ABM34_01010"/>
<dbReference type="RefSeq" id="WP_048702539.1">
    <property type="nucleotide sequence ID" value="NZ_CP012034.1"/>
</dbReference>
<protein>
    <recommendedName>
        <fullName evidence="3">HTH tetR-type domain-containing protein</fullName>
    </recommendedName>
</protein>
<dbReference type="PANTHER" id="PTHR43479">
    <property type="entry name" value="ACREF/ENVCD OPERON REPRESSOR-RELATED"/>
    <property type="match status" value="1"/>
</dbReference>
<name>A0A0H4QXR3_9LACO</name>